<dbReference type="AlphaFoldDB" id="A0A4V2MUX6"/>
<sequence>MPPKRALSKAAEDGQRNDPSQKRRKDEPTERRQTRASTKQAAAQGVQPAVVVAAADDFEVQLHPRDKEYAAREPLLGRVVSAEDRQVCEGLLKQECEGNPRSSWNDIIPHWYDFCIAVQVEAGRRYMCLLEVLGMRIAGDNDGALTLLRQERGRVVESIIPRGKIQPVPAGFADAGEESDEEDEAQCDEADNGEVDVAQKDFLAMTVTSCTKTMFARTLREHKDWWIVLCRHWSGGMLKRFFQKTEYSAEDHLAVVDALRAMHGVPDIIAKTREWRFAVKVGQLAKAFKQVTSPSAHTAVQPHSLSSYRRYAWSHSFGLIWDNWTDYENMKTTRPIKQWKDGEERLQINMQNFIAALCRFPGIIPTACNPLSVMFLTTQDAFLRAWRTWLRPSLDACKVPYVEKWDPKAIYRHLMSVSITPEEEDLTEVETAKPVVAPAPHPPTARLKNPPLRFDVGWANIPVPLRTIIFHSWWFANMKLDQSRWAHRPKQPGGLRIPMRDQPVQELKIGTCRHCRHLPAGQQCVQELRMQKRSDAEMEELDGAVITWAEEEDRLPPKGLHGARNETKYRSPKELNLRVIEPDEAIINRCKRQVVRVIDAKSGEHVGGVVYNMFHPETLEEMQASHAKAATGTSIKRGALLCAWQYGDMYAWGFRQAQGGQAGDGYTTYASTKADNIEDIKNIIEVGCDAECMLQVLRSCDPPAFKKIREVTQKAQLNRVGTGGTTSYYCINYMSCEHRDTETTISMSCQLGLDVEYEEDFDFAFLEYGVVFRTVINCGWWFDASKMHGTVVPRHSTVKKFGKKAMSSGIHFTIRKKDMDRAELLSGMMDRYWRRVALWEERM</sequence>
<evidence type="ECO:0000313" key="3">
    <source>
        <dbReference type="Proteomes" id="UP000292702"/>
    </source>
</evidence>
<proteinExistence type="predicted"/>
<protein>
    <submittedName>
        <fullName evidence="2">Uncharacterized protein</fullName>
    </submittedName>
</protein>
<dbReference type="OrthoDB" id="2634618at2759"/>
<keyword evidence="3" id="KW-1185">Reference proteome</keyword>
<evidence type="ECO:0000256" key="1">
    <source>
        <dbReference type="SAM" id="MobiDB-lite"/>
    </source>
</evidence>
<accession>A0A4V2MUX6</accession>
<feature type="compositionally biased region" description="Basic and acidic residues" evidence="1">
    <location>
        <begin position="10"/>
        <end position="33"/>
    </location>
</feature>
<dbReference type="EMBL" id="RWJN01000633">
    <property type="protein sequence ID" value="TCD60237.1"/>
    <property type="molecule type" value="Genomic_DNA"/>
</dbReference>
<feature type="region of interest" description="Disordered" evidence="1">
    <location>
        <begin position="1"/>
        <end position="46"/>
    </location>
</feature>
<gene>
    <name evidence="2" type="ORF">EIP91_010519</name>
</gene>
<comment type="caution">
    <text evidence="2">The sequence shown here is derived from an EMBL/GenBank/DDBJ whole genome shotgun (WGS) entry which is preliminary data.</text>
</comment>
<name>A0A4V2MUX6_9APHY</name>
<evidence type="ECO:0000313" key="2">
    <source>
        <dbReference type="EMBL" id="TCD60237.1"/>
    </source>
</evidence>
<reference evidence="2 3" key="1">
    <citation type="submission" date="2018-11" db="EMBL/GenBank/DDBJ databases">
        <title>Genome assembly of Steccherinum ochraceum LE-BIN_3174, the white-rot fungus of the Steccherinaceae family (The Residual Polyporoid clade, Polyporales, Basidiomycota).</title>
        <authorList>
            <person name="Fedorova T.V."/>
            <person name="Glazunova O.A."/>
            <person name="Landesman E.O."/>
            <person name="Moiseenko K.V."/>
            <person name="Psurtseva N.V."/>
            <person name="Savinova O.S."/>
            <person name="Shakhova N.V."/>
            <person name="Tyazhelova T.V."/>
            <person name="Vasina D.V."/>
        </authorList>
    </citation>
    <scope>NUCLEOTIDE SEQUENCE [LARGE SCALE GENOMIC DNA]</scope>
    <source>
        <strain evidence="2 3">LE-BIN_3174</strain>
    </source>
</reference>
<organism evidence="2 3">
    <name type="scientific">Steccherinum ochraceum</name>
    <dbReference type="NCBI Taxonomy" id="92696"/>
    <lineage>
        <taxon>Eukaryota</taxon>
        <taxon>Fungi</taxon>
        <taxon>Dikarya</taxon>
        <taxon>Basidiomycota</taxon>
        <taxon>Agaricomycotina</taxon>
        <taxon>Agaricomycetes</taxon>
        <taxon>Polyporales</taxon>
        <taxon>Steccherinaceae</taxon>
        <taxon>Steccherinum</taxon>
    </lineage>
</organism>
<dbReference type="Proteomes" id="UP000292702">
    <property type="component" value="Unassembled WGS sequence"/>
</dbReference>